<gene>
    <name evidence="1" type="ORF">M404DRAFT_1007210</name>
</gene>
<sequence length="58" mass="6936">MGHVEWNTHVDHASRLNTEIHANNTFAGLPDLHWKNPLDFSRWSQWWTNKQRLLSLDI</sequence>
<evidence type="ECO:0000313" key="2">
    <source>
        <dbReference type="Proteomes" id="UP000054217"/>
    </source>
</evidence>
<keyword evidence="2" id="KW-1185">Reference proteome</keyword>
<reference evidence="2" key="2">
    <citation type="submission" date="2015-01" db="EMBL/GenBank/DDBJ databases">
        <title>Evolutionary Origins and Diversification of the Mycorrhizal Mutualists.</title>
        <authorList>
            <consortium name="DOE Joint Genome Institute"/>
            <consortium name="Mycorrhizal Genomics Consortium"/>
            <person name="Kohler A."/>
            <person name="Kuo A."/>
            <person name="Nagy L.G."/>
            <person name="Floudas D."/>
            <person name="Copeland A."/>
            <person name="Barry K.W."/>
            <person name="Cichocki N."/>
            <person name="Veneault-Fourrey C."/>
            <person name="LaButti K."/>
            <person name="Lindquist E.A."/>
            <person name="Lipzen A."/>
            <person name="Lundell T."/>
            <person name="Morin E."/>
            <person name="Murat C."/>
            <person name="Riley R."/>
            <person name="Ohm R."/>
            <person name="Sun H."/>
            <person name="Tunlid A."/>
            <person name="Henrissat B."/>
            <person name="Grigoriev I.V."/>
            <person name="Hibbett D.S."/>
            <person name="Martin F."/>
        </authorList>
    </citation>
    <scope>NUCLEOTIDE SEQUENCE [LARGE SCALE GENOMIC DNA]</scope>
    <source>
        <strain evidence="2">Marx 270</strain>
    </source>
</reference>
<dbReference type="Proteomes" id="UP000054217">
    <property type="component" value="Unassembled WGS sequence"/>
</dbReference>
<reference evidence="1 2" key="1">
    <citation type="submission" date="2014-04" db="EMBL/GenBank/DDBJ databases">
        <authorList>
            <consortium name="DOE Joint Genome Institute"/>
            <person name="Kuo A."/>
            <person name="Kohler A."/>
            <person name="Costa M.D."/>
            <person name="Nagy L.G."/>
            <person name="Floudas D."/>
            <person name="Copeland A."/>
            <person name="Barry K.W."/>
            <person name="Cichocki N."/>
            <person name="Veneault-Fourrey C."/>
            <person name="LaButti K."/>
            <person name="Lindquist E.A."/>
            <person name="Lipzen A."/>
            <person name="Lundell T."/>
            <person name="Morin E."/>
            <person name="Murat C."/>
            <person name="Sun H."/>
            <person name="Tunlid A."/>
            <person name="Henrissat B."/>
            <person name="Grigoriev I.V."/>
            <person name="Hibbett D.S."/>
            <person name="Martin F."/>
            <person name="Nordberg H.P."/>
            <person name="Cantor M.N."/>
            <person name="Hua S.X."/>
        </authorList>
    </citation>
    <scope>NUCLEOTIDE SEQUENCE [LARGE SCALE GENOMIC DNA]</scope>
    <source>
        <strain evidence="1 2">Marx 270</strain>
    </source>
</reference>
<evidence type="ECO:0000313" key="1">
    <source>
        <dbReference type="EMBL" id="KIN95830.1"/>
    </source>
</evidence>
<proteinExistence type="predicted"/>
<organism evidence="1 2">
    <name type="scientific">Pisolithus tinctorius Marx 270</name>
    <dbReference type="NCBI Taxonomy" id="870435"/>
    <lineage>
        <taxon>Eukaryota</taxon>
        <taxon>Fungi</taxon>
        <taxon>Dikarya</taxon>
        <taxon>Basidiomycota</taxon>
        <taxon>Agaricomycotina</taxon>
        <taxon>Agaricomycetes</taxon>
        <taxon>Agaricomycetidae</taxon>
        <taxon>Boletales</taxon>
        <taxon>Sclerodermatineae</taxon>
        <taxon>Pisolithaceae</taxon>
        <taxon>Pisolithus</taxon>
    </lineage>
</organism>
<dbReference type="EMBL" id="KN832060">
    <property type="protein sequence ID" value="KIN95830.1"/>
    <property type="molecule type" value="Genomic_DNA"/>
</dbReference>
<dbReference type="HOGENOM" id="CLU_3020020_0_0_1"/>
<accession>A0A0C3NJL4</accession>
<dbReference type="InParanoid" id="A0A0C3NJL4"/>
<dbReference type="AlphaFoldDB" id="A0A0C3NJL4"/>
<name>A0A0C3NJL4_PISTI</name>
<protein>
    <submittedName>
        <fullName evidence="1">Uncharacterized protein</fullName>
    </submittedName>
</protein>